<dbReference type="Proteomes" id="UP000176863">
    <property type="component" value="Unassembled WGS sequence"/>
</dbReference>
<accession>A0A1F6CXN4</accession>
<comment type="caution">
    <text evidence="1">The sequence shown here is derived from an EMBL/GenBank/DDBJ whole genome shotgun (WGS) entry which is preliminary data.</text>
</comment>
<proteinExistence type="predicted"/>
<protein>
    <submittedName>
        <fullName evidence="1">Uncharacterized protein</fullName>
    </submittedName>
</protein>
<evidence type="ECO:0000313" key="2">
    <source>
        <dbReference type="Proteomes" id="UP000176863"/>
    </source>
</evidence>
<organism evidence="1 2">
    <name type="scientific">Candidatus Kaiserbacteria bacterium RIFCSPHIGHO2_01_FULL_53_29</name>
    <dbReference type="NCBI Taxonomy" id="1798480"/>
    <lineage>
        <taxon>Bacteria</taxon>
        <taxon>Candidatus Kaiseribacteriota</taxon>
    </lineage>
</organism>
<dbReference type="AlphaFoldDB" id="A0A1F6CXN4"/>
<gene>
    <name evidence="1" type="ORF">A2851_01225</name>
</gene>
<sequence length="102" mass="11527">MDQDPRKTFRNLKHDWRHDSGFRVEFAGLMWDLEAPAGASISGTGFQMEGGVVWSPYGKDHIEMENNKGVKSAWPVEAADNVRNLRGQLLWVNPVLYPQAEA</sequence>
<dbReference type="EMBL" id="MFKT01000008">
    <property type="protein sequence ID" value="OGG53801.1"/>
    <property type="molecule type" value="Genomic_DNA"/>
</dbReference>
<name>A0A1F6CXN4_9BACT</name>
<reference evidence="1 2" key="1">
    <citation type="journal article" date="2016" name="Nat. Commun.">
        <title>Thousands of microbial genomes shed light on interconnected biogeochemical processes in an aquifer system.</title>
        <authorList>
            <person name="Anantharaman K."/>
            <person name="Brown C.T."/>
            <person name="Hug L.A."/>
            <person name="Sharon I."/>
            <person name="Castelle C.J."/>
            <person name="Probst A.J."/>
            <person name="Thomas B.C."/>
            <person name="Singh A."/>
            <person name="Wilkins M.J."/>
            <person name="Karaoz U."/>
            <person name="Brodie E.L."/>
            <person name="Williams K.H."/>
            <person name="Hubbard S.S."/>
            <person name="Banfield J.F."/>
        </authorList>
    </citation>
    <scope>NUCLEOTIDE SEQUENCE [LARGE SCALE GENOMIC DNA]</scope>
</reference>
<evidence type="ECO:0000313" key="1">
    <source>
        <dbReference type="EMBL" id="OGG53801.1"/>
    </source>
</evidence>